<dbReference type="InterPro" id="IPR043129">
    <property type="entry name" value="ATPase_NBD"/>
</dbReference>
<dbReference type="InterPro" id="IPR003696">
    <property type="entry name" value="Carbtransf_dom"/>
</dbReference>
<dbReference type="Gene3D" id="3.90.870.20">
    <property type="entry name" value="Carbamoyltransferase, C-terminal domain"/>
    <property type="match status" value="1"/>
</dbReference>
<dbReference type="AlphaFoldDB" id="A0A3A5KIS2"/>
<evidence type="ECO:0000259" key="2">
    <source>
        <dbReference type="Pfam" id="PF02543"/>
    </source>
</evidence>
<sequence>MGTHVLGLSMSSHDRSACLLRDGTIVAAIAEERLDRRKHSQGFYAGAGRDIVLPPFAAIAYVLRTGGIGLDDVALVVCGRSIGAARHRLLDYLPLPPDRVTEPPLPGHHLAHAYAAFATAPFDDPAILVVDEQGHHRRDGTYEKCSFFLGEGGRVKPLRQFFGTASDLSLGMFYNVFAATCGLGEAGLPAGGKLMGLAAYGQSRPEWPQLVDIEQGSGNTYIPLQRLVTFLDGIGCLKASSDGAMHSCDGVQALLSLLKPLDWSDPLAASLARKAQDELERAVVAIAAALRRESGRDTLAYAGGVALNCLANARLQETGFRDVFVHPAATDDGNAIGLAYWGWIDRLAKPRPVPALMSPFLGRRYETHEIEDAVSQFGLDGVLQRGGSLEDVADDLADGRIVCWFDGRSEWGPRALGARSIVADPTRKGVAERINATIKFREPFRPFALSGTQEALAQLVDLDAVPRGLRPYMLAATAVRDARLDPVRHADGSVRIQVVDPELQPRWFQLIECFAEKRGVGAVLNTSFNTLGEPLVETPHDAVRQFLLSGADRLLMGDYALDRRDLVGEFAARAMALAWAQTAFDPLSIALSLEDAGYWEKALVVLRENGKHLHADGLQGERAVAFLGLNVRIAQTQGQTDEAARNAAAVLRHLRFPADAMSAAHALMQTGTEEDSSTAALLSLLCGEGGFAAFSKTAFRRQDDVAPQ</sequence>
<dbReference type="PANTHER" id="PTHR34847:SF1">
    <property type="entry name" value="NODULATION PROTEIN U"/>
    <property type="match status" value="1"/>
</dbReference>
<dbReference type="GO" id="GO:0003824">
    <property type="term" value="F:catalytic activity"/>
    <property type="evidence" value="ECO:0007669"/>
    <property type="project" value="InterPro"/>
</dbReference>
<reference evidence="4 5" key="1">
    <citation type="submission" date="2018-09" db="EMBL/GenBank/DDBJ databases">
        <title>Mesorhizobium carmichaelinearum sp. nov. isolated from Carmichaelinea spp. root nodules in New Zealand.</title>
        <authorList>
            <person name="De Meyer S.E."/>
        </authorList>
    </citation>
    <scope>NUCLEOTIDE SEQUENCE [LARGE SCALE GENOMIC DNA]</scope>
    <source>
        <strain evidence="4 5">ICMP19557</strain>
    </source>
</reference>
<name>A0A3A5KIS2_9HYPH</name>
<dbReference type="Gene3D" id="3.30.420.40">
    <property type="match status" value="2"/>
</dbReference>
<dbReference type="Proteomes" id="UP000272706">
    <property type="component" value="Unassembled WGS sequence"/>
</dbReference>
<dbReference type="InterPro" id="IPR031730">
    <property type="entry name" value="Carbam_trans_C"/>
</dbReference>
<evidence type="ECO:0000256" key="1">
    <source>
        <dbReference type="ARBA" id="ARBA00006129"/>
    </source>
</evidence>
<comment type="similarity">
    <text evidence="1">Belongs to the NodU/CmcH family.</text>
</comment>
<dbReference type="RefSeq" id="WP_120017256.1">
    <property type="nucleotide sequence ID" value="NZ_QZWZ01000026.1"/>
</dbReference>
<feature type="domain" description="Carbamoyltransferase" evidence="2">
    <location>
        <begin position="107"/>
        <end position="339"/>
    </location>
</feature>
<feature type="domain" description="Carbamoyltransferase" evidence="2">
    <location>
        <begin position="4"/>
        <end position="78"/>
    </location>
</feature>
<gene>
    <name evidence="4" type="ORF">D3227_26675</name>
</gene>
<evidence type="ECO:0000259" key="3">
    <source>
        <dbReference type="Pfam" id="PF16861"/>
    </source>
</evidence>
<dbReference type="Pfam" id="PF02543">
    <property type="entry name" value="Carbam_trans_N"/>
    <property type="match status" value="2"/>
</dbReference>
<accession>A0A3A5KIS2</accession>
<organism evidence="4 5">
    <name type="scientific">Mesorhizobium waimense</name>
    <dbReference type="NCBI Taxonomy" id="1300307"/>
    <lineage>
        <taxon>Bacteria</taxon>
        <taxon>Pseudomonadati</taxon>
        <taxon>Pseudomonadota</taxon>
        <taxon>Alphaproteobacteria</taxon>
        <taxon>Hyphomicrobiales</taxon>
        <taxon>Phyllobacteriaceae</taxon>
        <taxon>Mesorhizobium</taxon>
    </lineage>
</organism>
<proteinExistence type="inferred from homology"/>
<dbReference type="InterPro" id="IPR038152">
    <property type="entry name" value="Carbam_trans_C_sf"/>
</dbReference>
<dbReference type="OrthoDB" id="9780777at2"/>
<dbReference type="EMBL" id="QZWZ01000026">
    <property type="protein sequence ID" value="RJT32606.1"/>
    <property type="molecule type" value="Genomic_DNA"/>
</dbReference>
<dbReference type="CDD" id="cd24098">
    <property type="entry name" value="ASKHA_NBD_TobZ_N"/>
    <property type="match status" value="1"/>
</dbReference>
<dbReference type="Pfam" id="PF16861">
    <property type="entry name" value="Carbam_trans_C"/>
    <property type="match status" value="1"/>
</dbReference>
<dbReference type="SUPFAM" id="SSF53067">
    <property type="entry name" value="Actin-like ATPase domain"/>
    <property type="match status" value="1"/>
</dbReference>
<comment type="caution">
    <text evidence="4">The sequence shown here is derived from an EMBL/GenBank/DDBJ whole genome shotgun (WGS) entry which is preliminary data.</text>
</comment>
<evidence type="ECO:0000313" key="4">
    <source>
        <dbReference type="EMBL" id="RJT32606.1"/>
    </source>
</evidence>
<protein>
    <submittedName>
        <fullName evidence="4">Nodulation protein-related protein</fullName>
    </submittedName>
</protein>
<dbReference type="InterPro" id="IPR051338">
    <property type="entry name" value="NodU/CmcH_Carbamoyltrnsfr"/>
</dbReference>
<feature type="domain" description="Carbamoyltransferase C-terminal" evidence="3">
    <location>
        <begin position="393"/>
        <end position="562"/>
    </location>
</feature>
<evidence type="ECO:0000313" key="5">
    <source>
        <dbReference type="Proteomes" id="UP000272706"/>
    </source>
</evidence>
<dbReference type="PANTHER" id="PTHR34847">
    <property type="entry name" value="NODULATION PROTEIN U"/>
    <property type="match status" value="1"/>
</dbReference>
<keyword evidence="5" id="KW-1185">Reference proteome</keyword>